<feature type="chain" id="PRO_5040417258" evidence="1">
    <location>
        <begin position="23"/>
        <end position="243"/>
    </location>
</feature>
<keyword evidence="1" id="KW-0732">Signal</keyword>
<protein>
    <submittedName>
        <fullName evidence="2">Uncharacterized protein</fullName>
    </submittedName>
</protein>
<accession>A0A9N8E8N4</accession>
<dbReference type="AlphaFoldDB" id="A0A9N8E8N4"/>
<feature type="signal peptide" evidence="1">
    <location>
        <begin position="1"/>
        <end position="22"/>
    </location>
</feature>
<reference evidence="2" key="1">
    <citation type="submission" date="2020-06" db="EMBL/GenBank/DDBJ databases">
        <authorList>
            <consortium name="Plant Systems Biology data submission"/>
        </authorList>
    </citation>
    <scope>NUCLEOTIDE SEQUENCE</scope>
    <source>
        <strain evidence="2">D6</strain>
    </source>
</reference>
<dbReference type="EMBL" id="CAICTM010000805">
    <property type="protein sequence ID" value="CAB9516772.1"/>
    <property type="molecule type" value="Genomic_DNA"/>
</dbReference>
<evidence type="ECO:0000313" key="3">
    <source>
        <dbReference type="Proteomes" id="UP001153069"/>
    </source>
</evidence>
<dbReference type="Proteomes" id="UP001153069">
    <property type="component" value="Unassembled WGS sequence"/>
</dbReference>
<name>A0A9N8E8N4_9STRA</name>
<organism evidence="2 3">
    <name type="scientific">Seminavis robusta</name>
    <dbReference type="NCBI Taxonomy" id="568900"/>
    <lineage>
        <taxon>Eukaryota</taxon>
        <taxon>Sar</taxon>
        <taxon>Stramenopiles</taxon>
        <taxon>Ochrophyta</taxon>
        <taxon>Bacillariophyta</taxon>
        <taxon>Bacillariophyceae</taxon>
        <taxon>Bacillariophycidae</taxon>
        <taxon>Naviculales</taxon>
        <taxon>Naviculaceae</taxon>
        <taxon>Seminavis</taxon>
    </lineage>
</organism>
<proteinExistence type="predicted"/>
<sequence>MLIVALPLHALAASFLWQPGEAFSLFPSAATTSSSLSMGGYYADPEVPLDQSNTHMVFGQRCLETKVAVTEETTLVWLQPTNTNDDDAGQVEVDHGPLLVQHLLHSLSFNNNNQGCSVLEIGASSFSLAALLALDASFVVVCHPQEQRLRIVDHTRQFLNPELQQQSSKGSFQTEVLQPGIPLPKADVIVFTTTAWDRLEEAVSSDPMVVLVPLSIISQDQLQNYEYEETNGVVQIIAVKKNV</sequence>
<evidence type="ECO:0000313" key="2">
    <source>
        <dbReference type="EMBL" id="CAB9516772.1"/>
    </source>
</evidence>
<comment type="caution">
    <text evidence="2">The sequence shown here is derived from an EMBL/GenBank/DDBJ whole genome shotgun (WGS) entry which is preliminary data.</text>
</comment>
<evidence type="ECO:0000256" key="1">
    <source>
        <dbReference type="SAM" id="SignalP"/>
    </source>
</evidence>
<keyword evidence="3" id="KW-1185">Reference proteome</keyword>
<gene>
    <name evidence="2" type="ORF">SEMRO_806_G205110.1</name>
</gene>
<dbReference type="OrthoDB" id="2021138at2759"/>